<gene>
    <name evidence="3" type="ORF">BOX15_Mlig001327g1</name>
</gene>
<proteinExistence type="predicted"/>
<dbReference type="OrthoDB" id="9997758at2759"/>
<reference evidence="3 4" key="1">
    <citation type="submission" date="2017-06" db="EMBL/GenBank/DDBJ databases">
        <title>A platform for efficient transgenesis in Macrostomum lignano, a flatworm model organism for stem cell research.</title>
        <authorList>
            <person name="Berezikov E."/>
        </authorList>
    </citation>
    <scope>NUCLEOTIDE SEQUENCE [LARGE SCALE GENOMIC DNA]</scope>
    <source>
        <strain evidence="3">DV1</strain>
        <tissue evidence="3">Whole organism</tissue>
    </source>
</reference>
<dbReference type="InterPro" id="IPR007577">
    <property type="entry name" value="GlycoTrfase_DXD_sugar-bd_CS"/>
</dbReference>
<feature type="signal peptide" evidence="2">
    <location>
        <begin position="1"/>
        <end position="23"/>
    </location>
</feature>
<dbReference type="PANTHER" id="PTHR32385">
    <property type="entry name" value="MANNOSYL PHOSPHORYLINOSITOL CERAMIDE SYNTHASE"/>
    <property type="match status" value="1"/>
</dbReference>
<dbReference type="EMBL" id="NIVC01000359">
    <property type="protein sequence ID" value="PAA84843.1"/>
    <property type="molecule type" value="Genomic_DNA"/>
</dbReference>
<dbReference type="InterPro" id="IPR051706">
    <property type="entry name" value="Glycosyltransferase_domain"/>
</dbReference>
<keyword evidence="4" id="KW-1185">Reference proteome</keyword>
<dbReference type="GO" id="GO:0051999">
    <property type="term" value="P:mannosyl-inositol phosphorylceramide biosynthetic process"/>
    <property type="evidence" value="ECO:0007669"/>
    <property type="project" value="TreeGrafter"/>
</dbReference>
<organism evidence="3 4">
    <name type="scientific">Macrostomum lignano</name>
    <dbReference type="NCBI Taxonomy" id="282301"/>
    <lineage>
        <taxon>Eukaryota</taxon>
        <taxon>Metazoa</taxon>
        <taxon>Spiralia</taxon>
        <taxon>Lophotrochozoa</taxon>
        <taxon>Platyhelminthes</taxon>
        <taxon>Rhabditophora</taxon>
        <taxon>Macrostomorpha</taxon>
        <taxon>Macrostomida</taxon>
        <taxon>Macrostomidae</taxon>
        <taxon>Macrostomum</taxon>
    </lineage>
</organism>
<evidence type="ECO:0008006" key="5">
    <source>
        <dbReference type="Google" id="ProtNLM"/>
    </source>
</evidence>
<comment type="caution">
    <text evidence="3">The sequence shown here is derived from an EMBL/GenBank/DDBJ whole genome shotgun (WGS) entry which is preliminary data.</text>
</comment>
<evidence type="ECO:0000256" key="1">
    <source>
        <dbReference type="ARBA" id="ARBA00022679"/>
    </source>
</evidence>
<dbReference type="SUPFAM" id="SSF53448">
    <property type="entry name" value="Nucleotide-diphospho-sugar transferases"/>
    <property type="match status" value="1"/>
</dbReference>
<accession>A0A267GFM1</accession>
<keyword evidence="2" id="KW-0732">Signal</keyword>
<dbReference type="AlphaFoldDB" id="A0A267GFM1"/>
<dbReference type="GO" id="GO:0016020">
    <property type="term" value="C:membrane"/>
    <property type="evidence" value="ECO:0007669"/>
    <property type="project" value="GOC"/>
</dbReference>
<feature type="chain" id="PRO_5013102846" description="Alpha-1,4-N-acetylglucosaminyltransferase" evidence="2">
    <location>
        <begin position="24"/>
        <end position="376"/>
    </location>
</feature>
<dbReference type="Proteomes" id="UP000215902">
    <property type="component" value="Unassembled WGS sequence"/>
</dbReference>
<evidence type="ECO:0000313" key="4">
    <source>
        <dbReference type="Proteomes" id="UP000215902"/>
    </source>
</evidence>
<dbReference type="Gene3D" id="3.90.550.20">
    <property type="match status" value="1"/>
</dbReference>
<protein>
    <recommendedName>
        <fullName evidence="5">Alpha-1,4-N-acetylglucosaminyltransferase</fullName>
    </recommendedName>
</protein>
<dbReference type="InterPro" id="IPR029044">
    <property type="entry name" value="Nucleotide-diphossugar_trans"/>
</dbReference>
<keyword evidence="1" id="KW-0808">Transferase</keyword>
<sequence length="376" mass="43161">MRLHMSRLLAASFLLTMLCFVWLFNTLHRPSDSSVVNGEKLVVAKAIEHIVRRTFVSLAPSPAVNRLEAAPTKTIMKTKTEDSSRSSAPVSSNRIPYILHQTWITDTIPATYVPFVKSWLPHNPPLDYYYWTDAKSVQFVAKHYPHLLAMFKGYKAHLNRADSIRYMLLHHYGGVYADMDMMRLRDLSPLLNSTQELCYLSQERYEITRLYWGLNSSVMNAIMLSSPGHQFMEFVVNSLPKYAHHSPNVMESTGPFFLQNVYNEFVRSPPCRLSEPRCRCAVADPYLFMPQIDPIRIPNFRAKCSSRGGLASNAREACSMLDKINWQNDIQVIGKNSYTHHGFLHYGFENQRLKFSSEADIGSVRQGKKIFGVDFY</sequence>
<evidence type="ECO:0000313" key="3">
    <source>
        <dbReference type="EMBL" id="PAA84843.1"/>
    </source>
</evidence>
<name>A0A267GFM1_9PLAT</name>
<dbReference type="Pfam" id="PF04488">
    <property type="entry name" value="Gly_transf_sug"/>
    <property type="match status" value="1"/>
</dbReference>
<dbReference type="PANTHER" id="PTHR32385:SF15">
    <property type="entry name" value="INOSITOL PHOSPHOCERAMIDE MANNOSYLTRANSFERASE 1"/>
    <property type="match status" value="1"/>
</dbReference>
<dbReference type="GO" id="GO:0000030">
    <property type="term" value="F:mannosyltransferase activity"/>
    <property type="evidence" value="ECO:0007669"/>
    <property type="project" value="TreeGrafter"/>
</dbReference>
<evidence type="ECO:0000256" key="2">
    <source>
        <dbReference type="SAM" id="SignalP"/>
    </source>
</evidence>